<dbReference type="RefSeq" id="WP_005500135.1">
    <property type="nucleotide sequence ID" value="NZ_ABIC01000022.1"/>
</dbReference>
<name>A9DCD8_9GAMM</name>
<comment type="caution">
    <text evidence="1">The sequence shown here is derived from an EMBL/GenBank/DDBJ whole genome shotgun (WGS) entry which is preliminary data.</text>
</comment>
<keyword evidence="2" id="KW-1185">Reference proteome</keyword>
<dbReference type="EMBL" id="ABIC01000022">
    <property type="protein sequence ID" value="EDQ00320.1"/>
    <property type="molecule type" value="Genomic_DNA"/>
</dbReference>
<evidence type="ECO:0000313" key="1">
    <source>
        <dbReference type="EMBL" id="EDQ00320.1"/>
    </source>
</evidence>
<accession>A9DCD8</accession>
<organism evidence="1 2">
    <name type="scientific">Shewanella benthica KT99</name>
    <dbReference type="NCBI Taxonomy" id="314608"/>
    <lineage>
        <taxon>Bacteria</taxon>
        <taxon>Pseudomonadati</taxon>
        <taxon>Pseudomonadota</taxon>
        <taxon>Gammaproteobacteria</taxon>
        <taxon>Alteromonadales</taxon>
        <taxon>Shewanellaceae</taxon>
        <taxon>Shewanella</taxon>
    </lineage>
</organism>
<proteinExistence type="predicted"/>
<sequence>MLVNDQSKAWEVTSQQWLSLDSFWQNWANNRGGITWERSKDHPLMNKYATHRAREWYLHDGVNGNKKESDLNRSPSKIET</sequence>
<dbReference type="Proteomes" id="UP000005839">
    <property type="component" value="Unassembled WGS sequence"/>
</dbReference>
<reference evidence="1 2" key="1">
    <citation type="submission" date="2007-10" db="EMBL/GenBank/DDBJ databases">
        <authorList>
            <person name="Yayanos A."/>
            <person name="Ferriera S."/>
            <person name="Johnson J."/>
            <person name="Kravitz S."/>
            <person name="Halpern A."/>
            <person name="Remington K."/>
            <person name="Beeson K."/>
            <person name="Tran B."/>
            <person name="Rogers Y.-H."/>
            <person name="Friedman R."/>
            <person name="Venter J.C."/>
        </authorList>
    </citation>
    <scope>NUCLEOTIDE SEQUENCE [LARGE SCALE GENOMIC DNA]</scope>
    <source>
        <strain evidence="1 2">KT99</strain>
    </source>
</reference>
<gene>
    <name evidence="1" type="ORF">KT99_09009</name>
</gene>
<evidence type="ECO:0000313" key="2">
    <source>
        <dbReference type="Proteomes" id="UP000005839"/>
    </source>
</evidence>
<protein>
    <submittedName>
        <fullName evidence="1">Uncharacterized protein</fullName>
    </submittedName>
</protein>
<dbReference type="AlphaFoldDB" id="A9DCD8"/>